<dbReference type="EMBL" id="AMQN01009728">
    <property type="status" value="NOT_ANNOTATED_CDS"/>
    <property type="molecule type" value="Genomic_DNA"/>
</dbReference>
<keyword evidence="1" id="KW-0863">Zinc-finger</keyword>
<reference evidence="3 5" key="2">
    <citation type="journal article" date="2013" name="Nature">
        <title>Insights into bilaterian evolution from three spiralian genomes.</title>
        <authorList>
            <person name="Simakov O."/>
            <person name="Marletaz F."/>
            <person name="Cho S.J."/>
            <person name="Edsinger-Gonzales E."/>
            <person name="Havlak P."/>
            <person name="Hellsten U."/>
            <person name="Kuo D.H."/>
            <person name="Larsson T."/>
            <person name="Lv J."/>
            <person name="Arendt D."/>
            <person name="Savage R."/>
            <person name="Osoegawa K."/>
            <person name="de Jong P."/>
            <person name="Grimwood J."/>
            <person name="Chapman J.A."/>
            <person name="Shapiro H."/>
            <person name="Aerts A."/>
            <person name="Otillar R.P."/>
            <person name="Terry A.Y."/>
            <person name="Boore J.L."/>
            <person name="Grigoriev I.V."/>
            <person name="Lindberg D.R."/>
            <person name="Seaver E.C."/>
            <person name="Weisblat D.A."/>
            <person name="Putnam N.H."/>
            <person name="Rokhsar D.S."/>
        </authorList>
    </citation>
    <scope>NUCLEOTIDE SEQUENCE</scope>
    <source>
        <strain evidence="3 5">I ESC-2004</strain>
    </source>
</reference>
<feature type="domain" description="C2H2-type" evidence="2">
    <location>
        <begin position="46"/>
        <end position="69"/>
    </location>
</feature>
<name>R7U9A2_CAPTE</name>
<accession>R7U9A2</accession>
<dbReference type="PROSITE" id="PS00028">
    <property type="entry name" value="ZINC_FINGER_C2H2_1"/>
    <property type="match status" value="1"/>
</dbReference>
<gene>
    <name evidence="3" type="ORF">CAPTEDRAFT_192482</name>
</gene>
<dbReference type="InterPro" id="IPR013087">
    <property type="entry name" value="Znf_C2H2_type"/>
</dbReference>
<evidence type="ECO:0000313" key="4">
    <source>
        <dbReference type="EnsemblMetazoa" id="CapteP192482"/>
    </source>
</evidence>
<dbReference type="PROSITE" id="PS50157">
    <property type="entry name" value="ZINC_FINGER_C2H2_2"/>
    <property type="match status" value="1"/>
</dbReference>
<reference evidence="4" key="3">
    <citation type="submission" date="2015-06" db="UniProtKB">
        <authorList>
            <consortium name="EnsemblMetazoa"/>
        </authorList>
    </citation>
    <scope>IDENTIFICATION</scope>
</reference>
<evidence type="ECO:0000313" key="3">
    <source>
        <dbReference type="EMBL" id="ELU00388.1"/>
    </source>
</evidence>
<reference evidence="5" key="1">
    <citation type="submission" date="2012-12" db="EMBL/GenBank/DDBJ databases">
        <authorList>
            <person name="Hellsten U."/>
            <person name="Grimwood J."/>
            <person name="Chapman J.A."/>
            <person name="Shapiro H."/>
            <person name="Aerts A."/>
            <person name="Otillar R.P."/>
            <person name="Terry A.Y."/>
            <person name="Boore J.L."/>
            <person name="Simakov O."/>
            <person name="Marletaz F."/>
            <person name="Cho S.-J."/>
            <person name="Edsinger-Gonzales E."/>
            <person name="Havlak P."/>
            <person name="Kuo D.-H."/>
            <person name="Larsson T."/>
            <person name="Lv J."/>
            <person name="Arendt D."/>
            <person name="Savage R."/>
            <person name="Osoegawa K."/>
            <person name="de Jong P."/>
            <person name="Lindberg D.R."/>
            <person name="Seaver E.C."/>
            <person name="Weisblat D.A."/>
            <person name="Putnam N.H."/>
            <person name="Grigoriev I.V."/>
            <person name="Rokhsar D.S."/>
        </authorList>
    </citation>
    <scope>NUCLEOTIDE SEQUENCE</scope>
    <source>
        <strain evidence="5">I ESC-2004</strain>
    </source>
</reference>
<dbReference type="GO" id="GO:0008270">
    <property type="term" value="F:zinc ion binding"/>
    <property type="evidence" value="ECO:0007669"/>
    <property type="project" value="UniProtKB-KW"/>
</dbReference>
<dbReference type="Proteomes" id="UP000014760">
    <property type="component" value="Unassembled WGS sequence"/>
</dbReference>
<organism evidence="3">
    <name type="scientific">Capitella teleta</name>
    <name type="common">Polychaete worm</name>
    <dbReference type="NCBI Taxonomy" id="283909"/>
    <lineage>
        <taxon>Eukaryota</taxon>
        <taxon>Metazoa</taxon>
        <taxon>Spiralia</taxon>
        <taxon>Lophotrochozoa</taxon>
        <taxon>Annelida</taxon>
        <taxon>Polychaeta</taxon>
        <taxon>Sedentaria</taxon>
        <taxon>Scolecida</taxon>
        <taxon>Capitellidae</taxon>
        <taxon>Capitella</taxon>
    </lineage>
</organism>
<proteinExistence type="predicted"/>
<keyword evidence="1" id="KW-0479">Metal-binding</keyword>
<dbReference type="EnsemblMetazoa" id="CapteT192482">
    <property type="protein sequence ID" value="CapteP192482"/>
    <property type="gene ID" value="CapteG192482"/>
</dbReference>
<sequence length="256" mass="28143">MPLETYSERFDKRNVQEARRMTAVGQGHLSLTAAAMEEFADCLGLFECSYCLQLFGSGDNLAAHRRDVHGFTDESKTLSTQPQPTTVKTEILVKAEIHDRPPSCAGLKTEKVKKQDNVTSRNGAVLGELKIKNQRESGECAFIEEYISNDKVSPKKEPGLEEPPYRHYDTKNGILEAGNYSLNNGGEDDIIKSDLLGRRRHCSLGDLVQPEGVVWRKGGILPADLLFTGSFCMKMSMPESVLSAVLLDTGGSSTNS</sequence>
<dbReference type="EMBL" id="KB306072">
    <property type="protein sequence ID" value="ELU00388.1"/>
    <property type="molecule type" value="Genomic_DNA"/>
</dbReference>
<keyword evidence="5" id="KW-1185">Reference proteome</keyword>
<keyword evidence="1" id="KW-0862">Zinc</keyword>
<dbReference type="AlphaFoldDB" id="R7U9A2"/>
<protein>
    <recommendedName>
        <fullName evidence="2">C2H2-type domain-containing protein</fullName>
    </recommendedName>
</protein>
<evidence type="ECO:0000313" key="5">
    <source>
        <dbReference type="Proteomes" id="UP000014760"/>
    </source>
</evidence>
<evidence type="ECO:0000259" key="2">
    <source>
        <dbReference type="PROSITE" id="PS50157"/>
    </source>
</evidence>
<dbReference type="HOGENOM" id="CLU_1086813_0_0_1"/>
<evidence type="ECO:0000256" key="1">
    <source>
        <dbReference type="PROSITE-ProRule" id="PRU00042"/>
    </source>
</evidence>